<sequence length="207" mass="23638">MMKTILLLSLLLATSHSIADTFKLKKAFSTYPVKDPELTQIWEDCINQAPEVTFASGYAYLSNFKTKCTQLGLDNVPFKQSGDRYFLELPQGSNPFEKLKNAKVTFYAFYRTTIANLRLDSHSTFVPALTLDIRLATTQDGVPYDYFISQRAGVMGWEKIQQSLISTQTRTEFCRPNIECTITIKIYEQTWKDNRTGQITKLIVSES</sequence>
<accession>A0AAX4HN63</accession>
<evidence type="ECO:0000313" key="2">
    <source>
        <dbReference type="EMBL" id="WPU64561.1"/>
    </source>
</evidence>
<dbReference type="RefSeq" id="WP_321393576.1">
    <property type="nucleotide sequence ID" value="NZ_CP139487.1"/>
</dbReference>
<feature type="signal peptide" evidence="1">
    <location>
        <begin position="1"/>
        <end position="19"/>
    </location>
</feature>
<dbReference type="Proteomes" id="UP001324634">
    <property type="component" value="Chromosome"/>
</dbReference>
<dbReference type="KEGG" id="psti:SOO65_17855"/>
<dbReference type="AlphaFoldDB" id="A0AAX4HN63"/>
<proteinExistence type="predicted"/>
<gene>
    <name evidence="2" type="ORF">SOO65_17855</name>
</gene>
<feature type="chain" id="PRO_5043433082" evidence="1">
    <location>
        <begin position="20"/>
        <end position="207"/>
    </location>
</feature>
<dbReference type="EMBL" id="CP139487">
    <property type="protein sequence ID" value="WPU64561.1"/>
    <property type="molecule type" value="Genomic_DNA"/>
</dbReference>
<keyword evidence="1" id="KW-0732">Signal</keyword>
<keyword evidence="3" id="KW-1185">Reference proteome</keyword>
<organism evidence="2 3">
    <name type="scientific">Peredibacter starrii</name>
    <dbReference type="NCBI Taxonomy" id="28202"/>
    <lineage>
        <taxon>Bacteria</taxon>
        <taxon>Pseudomonadati</taxon>
        <taxon>Bdellovibrionota</taxon>
        <taxon>Bacteriovoracia</taxon>
        <taxon>Bacteriovoracales</taxon>
        <taxon>Bacteriovoracaceae</taxon>
        <taxon>Peredibacter</taxon>
    </lineage>
</organism>
<evidence type="ECO:0000313" key="3">
    <source>
        <dbReference type="Proteomes" id="UP001324634"/>
    </source>
</evidence>
<protein>
    <submittedName>
        <fullName evidence="2">Uncharacterized protein</fullName>
    </submittedName>
</protein>
<evidence type="ECO:0000256" key="1">
    <source>
        <dbReference type="SAM" id="SignalP"/>
    </source>
</evidence>
<name>A0AAX4HN63_9BACT</name>
<reference evidence="2 3" key="1">
    <citation type="submission" date="2023-11" db="EMBL/GenBank/DDBJ databases">
        <title>Peredibacter starrii A3.12.</title>
        <authorList>
            <person name="Mitchell R.J."/>
        </authorList>
    </citation>
    <scope>NUCLEOTIDE SEQUENCE [LARGE SCALE GENOMIC DNA]</scope>
    <source>
        <strain evidence="2 3">A3.12</strain>
    </source>
</reference>